<organism evidence="3 4">
    <name type="scientific">Thecamonas trahens ATCC 50062</name>
    <dbReference type="NCBI Taxonomy" id="461836"/>
    <lineage>
        <taxon>Eukaryota</taxon>
        <taxon>Apusozoa</taxon>
        <taxon>Apusomonadida</taxon>
        <taxon>Apusomonadidae</taxon>
        <taxon>Thecamonas</taxon>
    </lineage>
</organism>
<dbReference type="STRING" id="461836.A0A0L0D6C3"/>
<gene>
    <name evidence="3" type="ORF">AMSG_03977</name>
</gene>
<dbReference type="RefSeq" id="XP_013759228.1">
    <property type="nucleotide sequence ID" value="XM_013903774.1"/>
</dbReference>
<dbReference type="SMART" id="SM00175">
    <property type="entry name" value="RAB"/>
    <property type="match status" value="1"/>
</dbReference>
<dbReference type="FunFam" id="3.40.50.300:FF:001447">
    <property type="entry name" value="Ras-related protein Rab-1B"/>
    <property type="match status" value="1"/>
</dbReference>
<reference evidence="3 4" key="1">
    <citation type="submission" date="2010-05" db="EMBL/GenBank/DDBJ databases">
        <title>The Genome Sequence of Thecamonas trahens ATCC 50062.</title>
        <authorList>
            <consortium name="The Broad Institute Genome Sequencing Platform"/>
            <person name="Russ C."/>
            <person name="Cuomo C."/>
            <person name="Shea T."/>
            <person name="Young S.K."/>
            <person name="Zeng Q."/>
            <person name="Koehrsen M."/>
            <person name="Haas B."/>
            <person name="Borodovsky M."/>
            <person name="Guigo R."/>
            <person name="Alvarado L."/>
            <person name="Berlin A."/>
            <person name="Bochicchio J."/>
            <person name="Borenstein D."/>
            <person name="Chapman S."/>
            <person name="Chen Z."/>
            <person name="Freedman E."/>
            <person name="Gellesch M."/>
            <person name="Goldberg J."/>
            <person name="Griggs A."/>
            <person name="Gujja S."/>
            <person name="Heilman E."/>
            <person name="Heiman D."/>
            <person name="Hepburn T."/>
            <person name="Howarth C."/>
            <person name="Jen D."/>
            <person name="Larson L."/>
            <person name="Mehta T."/>
            <person name="Park D."/>
            <person name="Pearson M."/>
            <person name="Roberts A."/>
            <person name="Saif S."/>
            <person name="Shenoy N."/>
            <person name="Sisk P."/>
            <person name="Stolte C."/>
            <person name="Sykes S."/>
            <person name="Thomson T."/>
            <person name="Walk T."/>
            <person name="White J."/>
            <person name="Yandava C."/>
            <person name="Burger G."/>
            <person name="Gray M.W."/>
            <person name="Holland P.W.H."/>
            <person name="King N."/>
            <person name="Lang F.B.F."/>
            <person name="Roger A.J."/>
            <person name="Ruiz-Trillo I."/>
            <person name="Lander E."/>
            <person name="Nusbaum C."/>
        </authorList>
    </citation>
    <scope>NUCLEOTIDE SEQUENCE [LARGE SCALE GENOMIC DNA]</scope>
    <source>
        <strain evidence="3 4">ATCC 50062</strain>
    </source>
</reference>
<dbReference type="PRINTS" id="PR00449">
    <property type="entry name" value="RASTRNSFRMNG"/>
</dbReference>
<dbReference type="GeneID" id="25563543"/>
<dbReference type="EMBL" id="GL349448">
    <property type="protein sequence ID" value="KNC47750.1"/>
    <property type="molecule type" value="Genomic_DNA"/>
</dbReference>
<proteinExistence type="predicted"/>
<dbReference type="AlphaFoldDB" id="A0A0L0D6C3"/>
<dbReference type="SMART" id="SM00176">
    <property type="entry name" value="RAN"/>
    <property type="match status" value="1"/>
</dbReference>
<dbReference type="PANTHER" id="PTHR47977">
    <property type="entry name" value="RAS-RELATED PROTEIN RAB"/>
    <property type="match status" value="1"/>
</dbReference>
<dbReference type="GO" id="GO:0005525">
    <property type="term" value="F:GTP binding"/>
    <property type="evidence" value="ECO:0007669"/>
    <property type="project" value="UniProtKB-KW"/>
</dbReference>
<evidence type="ECO:0000256" key="1">
    <source>
        <dbReference type="ARBA" id="ARBA00022741"/>
    </source>
</evidence>
<evidence type="ECO:0000313" key="3">
    <source>
        <dbReference type="EMBL" id="KNC47750.1"/>
    </source>
</evidence>
<dbReference type="SUPFAM" id="SSF52540">
    <property type="entry name" value="P-loop containing nucleoside triphosphate hydrolases"/>
    <property type="match status" value="1"/>
</dbReference>
<dbReference type="PROSITE" id="PS51419">
    <property type="entry name" value="RAB"/>
    <property type="match status" value="1"/>
</dbReference>
<dbReference type="eggNOG" id="KOG0091">
    <property type="taxonomic scope" value="Eukaryota"/>
</dbReference>
<dbReference type="PROSITE" id="PS51420">
    <property type="entry name" value="RHO"/>
    <property type="match status" value="1"/>
</dbReference>
<evidence type="ECO:0000256" key="2">
    <source>
        <dbReference type="ARBA" id="ARBA00023134"/>
    </source>
</evidence>
<dbReference type="OrthoDB" id="63533at2759"/>
<dbReference type="InterPro" id="IPR027417">
    <property type="entry name" value="P-loop_NTPase"/>
</dbReference>
<dbReference type="CDD" id="cd00154">
    <property type="entry name" value="Rab"/>
    <property type="match status" value="1"/>
</dbReference>
<dbReference type="InterPro" id="IPR050227">
    <property type="entry name" value="Rab"/>
</dbReference>
<accession>A0A0L0D6C3</accession>
<evidence type="ECO:0000313" key="4">
    <source>
        <dbReference type="Proteomes" id="UP000054408"/>
    </source>
</evidence>
<dbReference type="NCBIfam" id="TIGR00231">
    <property type="entry name" value="small_GTP"/>
    <property type="match status" value="1"/>
</dbReference>
<dbReference type="Pfam" id="PF00071">
    <property type="entry name" value="Ras"/>
    <property type="match status" value="1"/>
</dbReference>
<dbReference type="SMART" id="SM00173">
    <property type="entry name" value="RAS"/>
    <property type="match status" value="1"/>
</dbReference>
<keyword evidence="2" id="KW-0342">GTP-binding</keyword>
<keyword evidence="1" id="KW-0547">Nucleotide-binding</keyword>
<keyword evidence="4" id="KW-1185">Reference proteome</keyword>
<dbReference type="GO" id="GO:0003924">
    <property type="term" value="F:GTPase activity"/>
    <property type="evidence" value="ECO:0007669"/>
    <property type="project" value="InterPro"/>
</dbReference>
<dbReference type="InterPro" id="IPR005225">
    <property type="entry name" value="Small_GTP-bd"/>
</dbReference>
<protein>
    <submittedName>
        <fullName evidence="3">Uncharacterized protein</fullName>
    </submittedName>
</protein>
<dbReference type="InterPro" id="IPR001806">
    <property type="entry name" value="Small_GTPase"/>
</dbReference>
<dbReference type="Proteomes" id="UP000054408">
    <property type="component" value="Unassembled WGS sequence"/>
</dbReference>
<name>A0A0L0D6C3_THETB</name>
<sequence length="231" mass="24178">MAAYSSGMDPDIAYTVRVVVIGDPSVGKSSVVRRLATGMFSENHIATIGAEFHNVVLEVPIPPENAPVAVRVQLWDTAGQERYRSVAPAYYRGAPAVIVMYNVCAKSSFTAVASWLSEAAAHLGHDGAVFALMGNKIDLADASGVGLREVSRDDGEALAAAHGMLFAETSAKTGAGVADAYVAVAAAVLADEDARDRCTAQRHGARASGISIPRRREKAWIRAPGGPACGW</sequence>
<dbReference type="SMART" id="SM00174">
    <property type="entry name" value="RHO"/>
    <property type="match status" value="1"/>
</dbReference>
<dbReference type="PROSITE" id="PS51421">
    <property type="entry name" value="RAS"/>
    <property type="match status" value="1"/>
</dbReference>
<dbReference type="Gene3D" id="3.40.50.300">
    <property type="entry name" value="P-loop containing nucleotide triphosphate hydrolases"/>
    <property type="match status" value="1"/>
</dbReference>